<dbReference type="AlphaFoldDB" id="U3PAG3"/>
<dbReference type="InterPro" id="IPR036365">
    <property type="entry name" value="PGBD-like_sf"/>
</dbReference>
<dbReference type="STRING" id="1389489.O159_01990"/>
<dbReference type="Proteomes" id="UP000016743">
    <property type="component" value="Chromosome"/>
</dbReference>
<name>U3PAG3_LEIXC</name>
<dbReference type="OrthoDB" id="3268648at2"/>
<keyword evidence="3" id="KW-1185">Reference proteome</keyword>
<dbReference type="Pfam" id="PF01471">
    <property type="entry name" value="PG_binding_1"/>
    <property type="match status" value="1"/>
</dbReference>
<gene>
    <name evidence="2" type="ORF">O159_01990</name>
</gene>
<dbReference type="InterPro" id="IPR036366">
    <property type="entry name" value="PGBDSf"/>
</dbReference>
<dbReference type="EMBL" id="CP006734">
    <property type="protein sequence ID" value="AGW40443.1"/>
    <property type="molecule type" value="Genomic_DNA"/>
</dbReference>
<organism evidence="2 3">
    <name type="scientific">Leifsonia xyli subsp. cynodontis DSM 46306</name>
    <dbReference type="NCBI Taxonomy" id="1389489"/>
    <lineage>
        <taxon>Bacteria</taxon>
        <taxon>Bacillati</taxon>
        <taxon>Actinomycetota</taxon>
        <taxon>Actinomycetes</taxon>
        <taxon>Micrococcales</taxon>
        <taxon>Microbacteriaceae</taxon>
        <taxon>Leifsonia</taxon>
    </lineage>
</organism>
<dbReference type="Gene3D" id="1.10.101.10">
    <property type="entry name" value="PGBD-like superfamily/PGBD"/>
    <property type="match status" value="1"/>
</dbReference>
<dbReference type="eggNOG" id="COG3409">
    <property type="taxonomic scope" value="Bacteria"/>
</dbReference>
<reference evidence="2 3" key="1">
    <citation type="journal article" date="2013" name="Genome Announc.">
        <title>Complete Genome Sequence of Leifsonia xyli subsp. cynodontis Strain DSM46306, a Gram-Positive Bacterial Pathogen of Grasses.</title>
        <authorList>
            <person name="Monteiro-Vitorello C.B."/>
            <person name="Zerillo M.M."/>
            <person name="Van Sluys M.A."/>
            <person name="Camargo L.E."/>
            <person name="Kitajima J.P."/>
        </authorList>
    </citation>
    <scope>NUCLEOTIDE SEQUENCE [LARGE SCALE GENOMIC DNA]</scope>
    <source>
        <strain evidence="2 3">DSM 46306</strain>
    </source>
</reference>
<dbReference type="RefSeq" id="WP_021753890.1">
    <property type="nucleotide sequence ID" value="NC_022438.1"/>
</dbReference>
<evidence type="ECO:0000259" key="1">
    <source>
        <dbReference type="Pfam" id="PF01471"/>
    </source>
</evidence>
<protein>
    <recommendedName>
        <fullName evidence="1">Peptidoglycan binding-like domain-containing protein</fullName>
    </recommendedName>
</protein>
<accession>U3PAG3</accession>
<proteinExistence type="predicted"/>
<dbReference type="SUPFAM" id="SSF47090">
    <property type="entry name" value="PGBD-like"/>
    <property type="match status" value="1"/>
</dbReference>
<dbReference type="PATRIC" id="fig|1389489.3.peg.185"/>
<dbReference type="InterPro" id="IPR002477">
    <property type="entry name" value="Peptidoglycan-bd-like"/>
</dbReference>
<evidence type="ECO:0000313" key="3">
    <source>
        <dbReference type="Proteomes" id="UP000016743"/>
    </source>
</evidence>
<dbReference type="KEGG" id="lxy:O159_01990"/>
<evidence type="ECO:0000313" key="2">
    <source>
        <dbReference type="EMBL" id="AGW40443.1"/>
    </source>
</evidence>
<sequence length="127" mass="12915">MPAFQSFESGMTNGPDIAALEASLKKLGFLTREPGNRFTGSTAEAIKRWQKATGQETTGAIPFGTVVFASGPVRVGEAKAHLGDQVGGGGALLDVTDTAKRVDVDVKLSDQSVAAVGGKVGVDLPGG</sequence>
<feature type="domain" description="Peptidoglycan binding-like" evidence="1">
    <location>
        <begin position="13"/>
        <end position="59"/>
    </location>
</feature>
<dbReference type="HOGENOM" id="CLU_1967808_0_0_11"/>